<name>A0ABS8NTY2_9XANT</name>
<sequence>MHNDIESSELKNKLDTILSAAKVGWTTVEVETLRECSRMLDRLTATIRCLQRQEILDATLSNPHSPQCYWEDPNQCEKFRDLPRNSECPICKMPKKSRF</sequence>
<keyword evidence="2" id="KW-1185">Reference proteome</keyword>
<evidence type="ECO:0000313" key="2">
    <source>
        <dbReference type="Proteomes" id="UP001430396"/>
    </source>
</evidence>
<organism evidence="1 2">
    <name type="scientific">Xanthomonas melonis</name>
    <dbReference type="NCBI Taxonomy" id="56456"/>
    <lineage>
        <taxon>Bacteria</taxon>
        <taxon>Pseudomonadati</taxon>
        <taxon>Pseudomonadota</taxon>
        <taxon>Gammaproteobacteria</taxon>
        <taxon>Lysobacterales</taxon>
        <taxon>Lysobacteraceae</taxon>
        <taxon>Xanthomonas</taxon>
    </lineage>
</organism>
<gene>
    <name evidence="1" type="ORF">JWH11_08805</name>
</gene>
<accession>A0ABS8NTY2</accession>
<proteinExistence type="predicted"/>
<comment type="caution">
    <text evidence="1">The sequence shown here is derived from an EMBL/GenBank/DDBJ whole genome shotgun (WGS) entry which is preliminary data.</text>
</comment>
<dbReference type="Proteomes" id="UP001430396">
    <property type="component" value="Unassembled WGS sequence"/>
</dbReference>
<protein>
    <submittedName>
        <fullName evidence="1">Uncharacterized protein</fullName>
    </submittedName>
</protein>
<dbReference type="RefSeq" id="WP_230429829.1">
    <property type="nucleotide sequence ID" value="NZ_JAFFQI010000189.1"/>
</dbReference>
<reference evidence="1" key="1">
    <citation type="submission" date="2021-02" db="EMBL/GenBank/DDBJ databases">
        <title>Copper resistance gene diversity in local Xanthomonas species at agrochemical polluted sites in Trinidad, Trinidad and Tobago.</title>
        <authorList>
            <person name="Ramnarine S.D.B.J."/>
            <person name="Ramsubhag A."/>
            <person name="Jayaraman J."/>
        </authorList>
    </citation>
    <scope>NUCLEOTIDE SEQUENCE</scope>
    <source>
        <strain evidence="1">CaNP6A</strain>
    </source>
</reference>
<evidence type="ECO:0000313" key="1">
    <source>
        <dbReference type="EMBL" id="MCD0266537.1"/>
    </source>
</evidence>
<dbReference type="EMBL" id="JAFFQI010000189">
    <property type="protein sequence ID" value="MCD0266537.1"/>
    <property type="molecule type" value="Genomic_DNA"/>
</dbReference>